<evidence type="ECO:0000313" key="1">
    <source>
        <dbReference type="EMBL" id="JAE08813.1"/>
    </source>
</evidence>
<name>A0A0A9FKK6_ARUDO</name>
<dbReference type="EMBL" id="GBRH01189083">
    <property type="protein sequence ID" value="JAE08813.1"/>
    <property type="molecule type" value="Transcribed_RNA"/>
</dbReference>
<organism evidence="1">
    <name type="scientific">Arundo donax</name>
    <name type="common">Giant reed</name>
    <name type="synonym">Donax arundinaceus</name>
    <dbReference type="NCBI Taxonomy" id="35708"/>
    <lineage>
        <taxon>Eukaryota</taxon>
        <taxon>Viridiplantae</taxon>
        <taxon>Streptophyta</taxon>
        <taxon>Embryophyta</taxon>
        <taxon>Tracheophyta</taxon>
        <taxon>Spermatophyta</taxon>
        <taxon>Magnoliopsida</taxon>
        <taxon>Liliopsida</taxon>
        <taxon>Poales</taxon>
        <taxon>Poaceae</taxon>
        <taxon>PACMAD clade</taxon>
        <taxon>Arundinoideae</taxon>
        <taxon>Arundineae</taxon>
        <taxon>Arundo</taxon>
    </lineage>
</organism>
<reference evidence="1" key="1">
    <citation type="submission" date="2014-09" db="EMBL/GenBank/DDBJ databases">
        <authorList>
            <person name="Magalhaes I.L.F."/>
            <person name="Oliveira U."/>
            <person name="Santos F.R."/>
            <person name="Vidigal T.H.D.A."/>
            <person name="Brescovit A.D."/>
            <person name="Santos A.J."/>
        </authorList>
    </citation>
    <scope>NUCLEOTIDE SEQUENCE</scope>
    <source>
        <tissue evidence="1">Shoot tissue taken approximately 20 cm above the soil surface</tissue>
    </source>
</reference>
<proteinExistence type="predicted"/>
<accession>A0A0A9FKK6</accession>
<sequence>MMPRCYQCHSFISTIKSRSARFQTFNVRCVKVFSHQVIYTAV</sequence>
<dbReference type="AlphaFoldDB" id="A0A0A9FKK6"/>
<reference evidence="1" key="2">
    <citation type="journal article" date="2015" name="Data Brief">
        <title>Shoot transcriptome of the giant reed, Arundo donax.</title>
        <authorList>
            <person name="Barrero R.A."/>
            <person name="Guerrero F.D."/>
            <person name="Moolhuijzen P."/>
            <person name="Goolsby J.A."/>
            <person name="Tidwell J."/>
            <person name="Bellgard S.E."/>
            <person name="Bellgard M.I."/>
        </authorList>
    </citation>
    <scope>NUCLEOTIDE SEQUENCE</scope>
    <source>
        <tissue evidence="1">Shoot tissue taken approximately 20 cm above the soil surface</tissue>
    </source>
</reference>
<protein>
    <submittedName>
        <fullName evidence="1">Uncharacterized protein</fullName>
    </submittedName>
</protein>